<proteinExistence type="predicted"/>
<dbReference type="InterPro" id="IPR036574">
    <property type="entry name" value="Scorpion_toxin-like_sf"/>
</dbReference>
<dbReference type="Gene3D" id="3.30.30.10">
    <property type="entry name" value="Knottin, scorpion toxin-like"/>
    <property type="match status" value="1"/>
</dbReference>
<keyword evidence="2" id="KW-0964">Secreted</keyword>
<dbReference type="PRINTS" id="PR00288">
    <property type="entry name" value="PUROTHIONIN"/>
</dbReference>
<evidence type="ECO:0000313" key="7">
    <source>
        <dbReference type="EMBL" id="PIM99587.1"/>
    </source>
</evidence>
<name>A0A2G9G2R6_9LAMI</name>
<dbReference type="SUPFAM" id="SSF57095">
    <property type="entry name" value="Scorpion toxin-like"/>
    <property type="match status" value="1"/>
</dbReference>
<dbReference type="PROSITE" id="PS00940">
    <property type="entry name" value="GAMMA_THIONIN"/>
    <property type="match status" value="1"/>
</dbReference>
<dbReference type="CDD" id="cd00107">
    <property type="entry name" value="Knot1"/>
    <property type="match status" value="1"/>
</dbReference>
<dbReference type="InterPro" id="IPR003614">
    <property type="entry name" value="Knottins"/>
</dbReference>
<keyword evidence="8" id="KW-1185">Reference proteome</keyword>
<evidence type="ECO:0000313" key="8">
    <source>
        <dbReference type="Proteomes" id="UP000231279"/>
    </source>
</evidence>
<dbReference type="Proteomes" id="UP000231279">
    <property type="component" value="Unassembled WGS sequence"/>
</dbReference>
<organism evidence="7 8">
    <name type="scientific">Handroanthus impetiginosus</name>
    <dbReference type="NCBI Taxonomy" id="429701"/>
    <lineage>
        <taxon>Eukaryota</taxon>
        <taxon>Viridiplantae</taxon>
        <taxon>Streptophyta</taxon>
        <taxon>Embryophyta</taxon>
        <taxon>Tracheophyta</taxon>
        <taxon>Spermatophyta</taxon>
        <taxon>Magnoliopsida</taxon>
        <taxon>eudicotyledons</taxon>
        <taxon>Gunneridae</taxon>
        <taxon>Pentapetalae</taxon>
        <taxon>asterids</taxon>
        <taxon>lamiids</taxon>
        <taxon>Lamiales</taxon>
        <taxon>Bignoniaceae</taxon>
        <taxon>Crescentiina</taxon>
        <taxon>Tabebuia alliance</taxon>
        <taxon>Handroanthus</taxon>
    </lineage>
</organism>
<comment type="subcellular location">
    <subcellularLocation>
        <location evidence="1">Secreted</location>
    </subcellularLocation>
</comment>
<keyword evidence="3 5" id="KW-0732">Signal</keyword>
<protein>
    <recommendedName>
        <fullName evidence="6">Knottins-like domain-containing protein</fullName>
    </recommendedName>
</protein>
<dbReference type="GO" id="GO:0006952">
    <property type="term" value="P:defense response"/>
    <property type="evidence" value="ECO:0007669"/>
    <property type="project" value="InterPro"/>
</dbReference>
<evidence type="ECO:0000256" key="4">
    <source>
        <dbReference type="ARBA" id="ARBA00023157"/>
    </source>
</evidence>
<dbReference type="InterPro" id="IPR008176">
    <property type="entry name" value="Defensin_plant"/>
</dbReference>
<dbReference type="Pfam" id="PF00304">
    <property type="entry name" value="Gamma-thionin"/>
    <property type="match status" value="1"/>
</dbReference>
<dbReference type="PANTHER" id="PTHR33147">
    <property type="entry name" value="DEFENSIN-LIKE PROTEIN 1"/>
    <property type="match status" value="1"/>
</dbReference>
<feature type="signal peptide" evidence="5">
    <location>
        <begin position="1"/>
        <end position="25"/>
    </location>
</feature>
<comment type="caution">
    <text evidence="7">The sequence shown here is derived from an EMBL/GenBank/DDBJ whole genome shotgun (WGS) entry which is preliminary data.</text>
</comment>
<dbReference type="EMBL" id="NKXS01007501">
    <property type="protein sequence ID" value="PIM99587.1"/>
    <property type="molecule type" value="Genomic_DNA"/>
</dbReference>
<dbReference type="STRING" id="429701.A0A2G9G2R6"/>
<dbReference type="SMART" id="SM00505">
    <property type="entry name" value="Knot1"/>
    <property type="match status" value="1"/>
</dbReference>
<feature type="chain" id="PRO_5013789034" description="Knottins-like domain-containing protein" evidence="5">
    <location>
        <begin position="26"/>
        <end position="82"/>
    </location>
</feature>
<feature type="domain" description="Knottins-like" evidence="6">
    <location>
        <begin position="36"/>
        <end position="81"/>
    </location>
</feature>
<dbReference type="PANTHER" id="PTHR33147:SF39">
    <property type="entry name" value="DRO1 PROTEIN-RELATED"/>
    <property type="match status" value="1"/>
</dbReference>
<reference evidence="8" key="1">
    <citation type="journal article" date="2018" name="Gigascience">
        <title>Genome assembly of the Pink Ipe (Handroanthus impetiginosus, Bignoniaceae), a highly valued, ecologically keystone Neotropical timber forest tree.</title>
        <authorList>
            <person name="Silva-Junior O.B."/>
            <person name="Grattapaglia D."/>
            <person name="Novaes E."/>
            <person name="Collevatti R.G."/>
        </authorList>
    </citation>
    <scope>NUCLEOTIDE SEQUENCE [LARGE SCALE GENOMIC DNA]</scope>
    <source>
        <strain evidence="8">cv. UFG-1</strain>
    </source>
</reference>
<evidence type="ECO:0000256" key="3">
    <source>
        <dbReference type="ARBA" id="ARBA00022729"/>
    </source>
</evidence>
<evidence type="ECO:0000259" key="6">
    <source>
        <dbReference type="SMART" id="SM00505"/>
    </source>
</evidence>
<sequence length="82" mass="9244">MGSKVFFSFLLLLLLIFTTQDELSGNNMVLKVEARRCVTQSEGFQGPCLRSRSCREACRIEGYNGGRCRGLPRQCFCSWPCA</sequence>
<dbReference type="GO" id="GO:0005576">
    <property type="term" value="C:extracellular region"/>
    <property type="evidence" value="ECO:0007669"/>
    <property type="project" value="UniProtKB-SubCell"/>
</dbReference>
<keyword evidence="4" id="KW-1015">Disulfide bond</keyword>
<evidence type="ECO:0000256" key="1">
    <source>
        <dbReference type="ARBA" id="ARBA00004613"/>
    </source>
</evidence>
<accession>A0A2G9G2R6</accession>
<evidence type="ECO:0000256" key="2">
    <source>
        <dbReference type="ARBA" id="ARBA00022525"/>
    </source>
</evidence>
<evidence type="ECO:0000256" key="5">
    <source>
        <dbReference type="SAM" id="SignalP"/>
    </source>
</evidence>
<dbReference type="OrthoDB" id="683455at2759"/>
<dbReference type="AlphaFoldDB" id="A0A2G9G2R6"/>
<gene>
    <name evidence="7" type="ORF">CDL12_27915</name>
</gene>